<feature type="region of interest" description="Disordered" evidence="1">
    <location>
        <begin position="270"/>
        <end position="888"/>
    </location>
</feature>
<feature type="compositionally biased region" description="Pro residues" evidence="1">
    <location>
        <begin position="1220"/>
        <end position="1230"/>
    </location>
</feature>
<protein>
    <submittedName>
        <fullName evidence="2">Uncharacterized protein</fullName>
    </submittedName>
</protein>
<dbReference type="Proteomes" id="UP000235371">
    <property type="component" value="Unassembled WGS sequence"/>
</dbReference>
<proteinExistence type="predicted"/>
<feature type="compositionally biased region" description="Low complexity" evidence="1">
    <location>
        <begin position="445"/>
        <end position="457"/>
    </location>
</feature>
<reference evidence="2 3" key="1">
    <citation type="submission" date="2016-04" db="EMBL/GenBank/DDBJ databases">
        <title>A degradative enzymes factory behind the ericoid mycorrhizal symbiosis.</title>
        <authorList>
            <consortium name="DOE Joint Genome Institute"/>
            <person name="Martino E."/>
            <person name="Morin E."/>
            <person name="Grelet G."/>
            <person name="Kuo A."/>
            <person name="Kohler A."/>
            <person name="Daghino S."/>
            <person name="Barry K."/>
            <person name="Choi C."/>
            <person name="Cichocki N."/>
            <person name="Clum A."/>
            <person name="Copeland A."/>
            <person name="Hainaut M."/>
            <person name="Haridas S."/>
            <person name="Labutti K."/>
            <person name="Lindquist E."/>
            <person name="Lipzen A."/>
            <person name="Khouja H.-R."/>
            <person name="Murat C."/>
            <person name="Ohm R."/>
            <person name="Olson A."/>
            <person name="Spatafora J."/>
            <person name="Veneault-Fourrey C."/>
            <person name="Henrissat B."/>
            <person name="Grigoriev I."/>
            <person name="Martin F."/>
            <person name="Perotto S."/>
        </authorList>
    </citation>
    <scope>NUCLEOTIDE SEQUENCE [LARGE SCALE GENOMIC DNA]</scope>
    <source>
        <strain evidence="2 3">E</strain>
    </source>
</reference>
<feature type="region of interest" description="Disordered" evidence="1">
    <location>
        <begin position="1068"/>
        <end position="1342"/>
    </location>
</feature>
<feature type="compositionally biased region" description="Basic residues" evidence="1">
    <location>
        <begin position="1"/>
        <end position="12"/>
    </location>
</feature>
<feature type="compositionally biased region" description="Acidic residues" evidence="1">
    <location>
        <begin position="304"/>
        <end position="321"/>
    </location>
</feature>
<dbReference type="OrthoDB" id="10651139at2759"/>
<feature type="compositionally biased region" description="Basic and acidic residues" evidence="1">
    <location>
        <begin position="695"/>
        <end position="713"/>
    </location>
</feature>
<feature type="compositionally biased region" description="Basic and acidic residues" evidence="1">
    <location>
        <begin position="357"/>
        <end position="377"/>
    </location>
</feature>
<feature type="compositionally biased region" description="Pro residues" evidence="1">
    <location>
        <begin position="592"/>
        <end position="602"/>
    </location>
</feature>
<evidence type="ECO:0000256" key="1">
    <source>
        <dbReference type="SAM" id="MobiDB-lite"/>
    </source>
</evidence>
<organism evidence="2 3">
    <name type="scientific">Hyaloscypha bicolor E</name>
    <dbReference type="NCBI Taxonomy" id="1095630"/>
    <lineage>
        <taxon>Eukaryota</taxon>
        <taxon>Fungi</taxon>
        <taxon>Dikarya</taxon>
        <taxon>Ascomycota</taxon>
        <taxon>Pezizomycotina</taxon>
        <taxon>Leotiomycetes</taxon>
        <taxon>Helotiales</taxon>
        <taxon>Hyaloscyphaceae</taxon>
        <taxon>Hyaloscypha</taxon>
        <taxon>Hyaloscypha bicolor</taxon>
    </lineage>
</organism>
<keyword evidence="3" id="KW-1185">Reference proteome</keyword>
<feature type="compositionally biased region" description="Polar residues" evidence="1">
    <location>
        <begin position="1110"/>
        <end position="1131"/>
    </location>
</feature>
<feature type="compositionally biased region" description="Polar residues" evidence="1">
    <location>
        <begin position="1245"/>
        <end position="1256"/>
    </location>
</feature>
<feature type="compositionally biased region" description="Low complexity" evidence="1">
    <location>
        <begin position="936"/>
        <end position="955"/>
    </location>
</feature>
<feature type="compositionally biased region" description="Basic and acidic residues" evidence="1">
    <location>
        <begin position="673"/>
        <end position="684"/>
    </location>
</feature>
<feature type="compositionally biased region" description="Polar residues" evidence="1">
    <location>
        <begin position="1143"/>
        <end position="1188"/>
    </location>
</feature>
<dbReference type="EMBL" id="KZ613780">
    <property type="protein sequence ID" value="PMD63614.1"/>
    <property type="molecule type" value="Genomic_DNA"/>
</dbReference>
<evidence type="ECO:0000313" key="2">
    <source>
        <dbReference type="EMBL" id="PMD63614.1"/>
    </source>
</evidence>
<sequence>MLRASRQRKAARRAASPEPPLMTVQEQKDKRTEILDQIMRDQWVDRPWDQPLSSLALHVIRSRGYARQEYIEQQIADLHKSIRINHSNQLVAAEREKQQKSLLGTGCMIFKQFGIKYMADKYCELNMLQRWWKFRFEELDLRFAKKEIPEATYVKAAHDLYATMVEFLNTYWDKLLEERVNLEYNKWHSSVGQSFREEKIPKDQLGREKVFILEDGEWVFDLPENSPTKVVKCTMDMMDNWCQVPMSKTVDGASMTTEWIRDACKKSSKIFGLTPEHRGEASPPEPTANRNDNDSHTEGGDSLPESEGEETPDEFEFEEQDPILVGPPENGDRLRPAEPTRPRKNDERLAPLPNDEPWLKEWKDMSEAQRKSMKELHFGPNNKYYRPRPHWNAVLGNDPPPDDKSDNGQGPEPAGQNEHSTNNNWRVDSAAPPINGLNSSEGAEPTDSTESTTSQESANGASTAQTAKEGGQPMQKTGSDAPLMIPANGNGSDDGSNPPKKNGSLPKGECAGPSRPKKKATQPKRQHDEQGNAKDASDDEMLSDVGDRFDADAENRVMNRETGALVQSSQPAPAPTRAPRIQEDTIFSAPMSPEPQRVPRPPTHSQTGRITNGRRGGFSDDPTVLRRQNPSFNTGGPWDINRAGFSMPANLPPGAGIAMRPPPNPDPLSEIQVPRRPDIGRRPDNMNAWQNSLEGGREGVRARSKTRERERTASEMPDPSGIGFMSGSNGPTMQVQSMPNVSANQAQPVSNPQSQNVPILQGQPPQAGYSHPTTNSGATSRAGANGNLRGDILYVPNGDGTLRETAPPRGVKRPRTTSQDVDSHRRPPARGYGGIPMSQLRSHPGYNGMPQYPQYPQQTQQQGPYSGINGGRAQMHGNLSQRYQHPGNPGFANDFQNPQSMQDGRSMTGHNGFAYGGMGVSQMPSPALWNGHSNMQSYQPSPFSSQASSQSPFNQQYGGAIPAPNPYLSNENRWVDAFNVPNGQVQTFPDANRPMAHQGLAQRRPDYQIGDERMMRSTNNPRNNVHQYNMQWPRIHQGSSRWRSQDSLHPFQIPPQNMGQMNPRMAGQSNSIVGNPTHPNGVLSLRTEPTSQDMSQTPVPNGLRPHYGARNTTLNPPQANGTFIRQVQNAASHRPASAVPNGRQLNGTSAGHNQSGARPHSTSAALSNGQPNGSQATPSGFSSTNEGQANAPAPPKSRGRPPKDPAKKSQTQRPLQAPAQPQPAPPPPGSPRLDSVDGFRREQSMYYQPQPIQGTNGFLDGRPLAVQNPELWRRTHPVQRPASGPALTYTPAMPGPRRRPLDVMLPSMGSEGEEEVSRPPPQPTPAERDPSPPPPPSQYVNGVNLDAFFNEIIHGLFSDGEDENGNK</sequence>
<dbReference type="InParanoid" id="A0A2J6TKS9"/>
<feature type="compositionally biased region" description="Polar residues" evidence="1">
    <location>
        <begin position="1087"/>
        <end position="1099"/>
    </location>
</feature>
<feature type="compositionally biased region" description="Low complexity" evidence="1">
    <location>
        <begin position="844"/>
        <end position="867"/>
    </location>
</feature>
<feature type="compositionally biased region" description="Polar residues" evidence="1">
    <location>
        <begin position="417"/>
        <end position="426"/>
    </location>
</feature>
<name>A0A2J6TKS9_9HELO</name>
<feature type="region of interest" description="Disordered" evidence="1">
    <location>
        <begin position="1"/>
        <end position="27"/>
    </location>
</feature>
<feature type="compositionally biased region" description="Polar residues" evidence="1">
    <location>
        <begin position="1068"/>
        <end position="1078"/>
    </location>
</feature>
<feature type="compositionally biased region" description="Polar residues" evidence="1">
    <location>
        <begin position="726"/>
        <end position="758"/>
    </location>
</feature>
<feature type="compositionally biased region" description="Basic and acidic residues" evidence="1">
    <location>
        <begin position="330"/>
        <end position="349"/>
    </location>
</feature>
<feature type="compositionally biased region" description="Basic and acidic residues" evidence="1">
    <location>
        <begin position="525"/>
        <end position="536"/>
    </location>
</feature>
<feature type="region of interest" description="Disordered" evidence="1">
    <location>
        <begin position="931"/>
        <end position="955"/>
    </location>
</feature>
<dbReference type="RefSeq" id="XP_024740518.1">
    <property type="nucleotide sequence ID" value="XM_024882686.1"/>
</dbReference>
<feature type="compositionally biased region" description="Basic and acidic residues" evidence="1">
    <location>
        <begin position="1234"/>
        <end position="1243"/>
    </location>
</feature>
<accession>A0A2J6TKS9</accession>
<feature type="compositionally biased region" description="Basic and acidic residues" evidence="1">
    <location>
        <begin position="545"/>
        <end position="559"/>
    </location>
</feature>
<dbReference type="GeneID" id="36590763"/>
<gene>
    <name evidence="2" type="ORF">K444DRAFT_626689</name>
</gene>
<feature type="compositionally biased region" description="Basic residues" evidence="1">
    <location>
        <begin position="515"/>
        <end position="524"/>
    </location>
</feature>
<evidence type="ECO:0000313" key="3">
    <source>
        <dbReference type="Proteomes" id="UP000235371"/>
    </source>
</evidence>